<accession>A0A2J7ZVW4</accession>
<evidence type="ECO:0000259" key="7">
    <source>
        <dbReference type="PROSITE" id="PS00022"/>
    </source>
</evidence>
<dbReference type="InterPro" id="IPR040911">
    <property type="entry name" value="Exostosin_GT47"/>
</dbReference>
<feature type="domain" description="EGF-like" evidence="8">
    <location>
        <begin position="230"/>
        <end position="241"/>
    </location>
</feature>
<dbReference type="Pfam" id="PF07974">
    <property type="entry name" value="EGF_2"/>
    <property type="match status" value="1"/>
</dbReference>
<evidence type="ECO:0000256" key="4">
    <source>
        <dbReference type="ARBA" id="ARBA00023157"/>
    </source>
</evidence>
<organism evidence="9 10">
    <name type="scientific">Tetrabaena socialis</name>
    <dbReference type="NCBI Taxonomy" id="47790"/>
    <lineage>
        <taxon>Eukaryota</taxon>
        <taxon>Viridiplantae</taxon>
        <taxon>Chlorophyta</taxon>
        <taxon>core chlorophytes</taxon>
        <taxon>Chlorophyceae</taxon>
        <taxon>CS clade</taxon>
        <taxon>Chlamydomonadales</taxon>
        <taxon>Tetrabaenaceae</taxon>
        <taxon>Tetrabaena</taxon>
    </lineage>
</organism>
<comment type="subcellular location">
    <subcellularLocation>
        <location evidence="1">Golgi apparatus membrane</location>
        <topology evidence="1">Single-pass type II membrane protein</topology>
    </subcellularLocation>
</comment>
<dbReference type="PROSITE" id="PS01186">
    <property type="entry name" value="EGF_2"/>
    <property type="match status" value="1"/>
</dbReference>
<dbReference type="AlphaFoldDB" id="A0A2J7ZVW4"/>
<dbReference type="PANTHER" id="PTHR11062">
    <property type="entry name" value="EXOSTOSIN HEPARAN SULFATE GLYCOSYLTRANSFERASE -RELATED"/>
    <property type="match status" value="1"/>
</dbReference>
<feature type="compositionally biased region" description="Low complexity" evidence="6">
    <location>
        <begin position="66"/>
        <end position="91"/>
    </location>
</feature>
<keyword evidence="10" id="KW-1185">Reference proteome</keyword>
<dbReference type="InterPro" id="IPR004263">
    <property type="entry name" value="Exostosin"/>
</dbReference>
<dbReference type="InterPro" id="IPR013111">
    <property type="entry name" value="EGF_extracell"/>
</dbReference>
<dbReference type="Gene3D" id="2.10.25.10">
    <property type="entry name" value="Laminin"/>
    <property type="match status" value="1"/>
</dbReference>
<comment type="caution">
    <text evidence="9">The sequence shown here is derived from an EMBL/GenBank/DDBJ whole genome shotgun (WGS) entry which is preliminary data.</text>
</comment>
<keyword evidence="9" id="KW-0808">Transferase</keyword>
<feature type="domain" description="EGF-like" evidence="7">
    <location>
        <begin position="177"/>
        <end position="188"/>
    </location>
</feature>
<dbReference type="GO" id="GO:0000139">
    <property type="term" value="C:Golgi membrane"/>
    <property type="evidence" value="ECO:0007669"/>
    <property type="project" value="UniProtKB-SubCell"/>
</dbReference>
<evidence type="ECO:0000259" key="8">
    <source>
        <dbReference type="PROSITE" id="PS01186"/>
    </source>
</evidence>
<evidence type="ECO:0000256" key="2">
    <source>
        <dbReference type="ARBA" id="ARBA00010271"/>
    </source>
</evidence>
<evidence type="ECO:0000313" key="9">
    <source>
        <dbReference type="EMBL" id="PNH04404.1"/>
    </source>
</evidence>
<evidence type="ECO:0000256" key="5">
    <source>
        <dbReference type="SAM" id="Coils"/>
    </source>
</evidence>
<feature type="compositionally biased region" description="Low complexity" evidence="6">
    <location>
        <begin position="131"/>
        <end position="145"/>
    </location>
</feature>
<dbReference type="PANTHER" id="PTHR11062:SF376">
    <property type="entry name" value="EXOSTOSIN FAMILY PROTEIN"/>
    <property type="match status" value="1"/>
</dbReference>
<keyword evidence="5" id="KW-0175">Coiled coil</keyword>
<gene>
    <name evidence="9" type="ORF">TSOC_009434</name>
</gene>
<sequence>MAAIKIHEPTRLTTAVPSSGAVAQGADQAPTHVEELSTALAQAQARVKELSSALAQAQAQADVEGAAAAGGAPDTEADAAAAVAAGKQQQEMADEEEQPEGQQEDSAEGQQEQLQQQQQQQGGQEGGGQAVAGAGADAGTAQSAPAVPPPPLAALANSSCPPGCTTYGVCNEELGRCDCPRHWAGPDCLTRNADAAEVCSQYGFTLSTCRAASPCFNSCNSRGKCVAGICHCSPGFWGMDCALSRGPDGSVVLLEGQGYRPRNNTIKFYVYELPPNVTSWWVYLHHHNQTGFKVVPGTSSYLKDISSHKFCLAPTGGGHGKRNVLVSLMGCIPVTITDGLHQPFEPELSWAPFSVPVPEASIASLPAILHNISSSQVEEMQSRLRCAAQHMFYSSSLGAIIGEDGRYDAFETIIEILRVRRAHPDLPPERYAEVDQRFRDFIDCRLGGPQPQVLCSQGRERTYKDMPTCGQCHQQVVHRRTGSGFYSVAGGQVCCTELQMAKCPRLW</sequence>
<feature type="region of interest" description="Disordered" evidence="6">
    <location>
        <begin position="66"/>
        <end position="150"/>
    </location>
</feature>
<feature type="compositionally biased region" description="Low complexity" evidence="6">
    <location>
        <begin position="108"/>
        <end position="122"/>
    </location>
</feature>
<keyword evidence="3" id="KW-0333">Golgi apparatus</keyword>
<feature type="compositionally biased region" description="Basic and acidic residues" evidence="6">
    <location>
        <begin position="1"/>
        <end position="10"/>
    </location>
</feature>
<evidence type="ECO:0000313" key="10">
    <source>
        <dbReference type="Proteomes" id="UP000236333"/>
    </source>
</evidence>
<dbReference type="OrthoDB" id="1924787at2759"/>
<keyword evidence="4" id="KW-1015">Disulfide bond</keyword>
<dbReference type="Proteomes" id="UP000236333">
    <property type="component" value="Unassembled WGS sequence"/>
</dbReference>
<proteinExistence type="inferred from homology"/>
<name>A0A2J7ZVW4_9CHLO</name>
<evidence type="ECO:0000256" key="1">
    <source>
        <dbReference type="ARBA" id="ARBA00004323"/>
    </source>
</evidence>
<dbReference type="Pfam" id="PF03016">
    <property type="entry name" value="Exostosin_GT47"/>
    <property type="match status" value="1"/>
</dbReference>
<dbReference type="GO" id="GO:0016757">
    <property type="term" value="F:glycosyltransferase activity"/>
    <property type="evidence" value="ECO:0007669"/>
    <property type="project" value="InterPro"/>
</dbReference>
<evidence type="ECO:0000256" key="3">
    <source>
        <dbReference type="ARBA" id="ARBA00023034"/>
    </source>
</evidence>
<evidence type="ECO:0000256" key="6">
    <source>
        <dbReference type="SAM" id="MobiDB-lite"/>
    </source>
</evidence>
<feature type="compositionally biased region" description="Acidic residues" evidence="6">
    <location>
        <begin position="92"/>
        <end position="107"/>
    </location>
</feature>
<feature type="coiled-coil region" evidence="5">
    <location>
        <begin position="33"/>
        <end position="60"/>
    </location>
</feature>
<dbReference type="PROSITE" id="PS00022">
    <property type="entry name" value="EGF_1"/>
    <property type="match status" value="1"/>
</dbReference>
<dbReference type="EMBL" id="PGGS01000391">
    <property type="protein sequence ID" value="PNH04404.1"/>
    <property type="molecule type" value="Genomic_DNA"/>
</dbReference>
<feature type="region of interest" description="Disordered" evidence="6">
    <location>
        <begin position="1"/>
        <end position="30"/>
    </location>
</feature>
<reference evidence="9 10" key="1">
    <citation type="journal article" date="2017" name="Mol. Biol. Evol.">
        <title>The 4-celled Tetrabaena socialis nuclear genome reveals the essential components for genetic control of cell number at the origin of multicellularity in the volvocine lineage.</title>
        <authorList>
            <person name="Featherston J."/>
            <person name="Arakaki Y."/>
            <person name="Hanschen E.R."/>
            <person name="Ferris P.J."/>
            <person name="Michod R.E."/>
            <person name="Olson B.J.S.C."/>
            <person name="Nozaki H."/>
            <person name="Durand P.M."/>
        </authorList>
    </citation>
    <scope>NUCLEOTIDE SEQUENCE [LARGE SCALE GENOMIC DNA]</scope>
    <source>
        <strain evidence="9 10">NIES-571</strain>
    </source>
</reference>
<dbReference type="InterPro" id="IPR000742">
    <property type="entry name" value="EGF"/>
</dbReference>
<comment type="similarity">
    <text evidence="2">Belongs to the glycosyltransferase 47 family.</text>
</comment>
<protein>
    <submittedName>
        <fullName evidence="9">Putative glycosyltransferase</fullName>
    </submittedName>
</protein>